<accession>A0A0E0UY69</accession>
<sequence>MKYYKLMLNNDKKKWKKYEVFSIDFYNNMERIAPKDAYPYLINREYKLKIKAIKKGESPDFASIGTYYLIANARKFNKAEISFNGLELLNVAVEAENNDYVVFHFNRKVDCVDFNKSEYIEWPSNYTLEPWENSIAQFFLKPTLQRNKIPSELECFSLDKWGGAFNLVVSEKVRDKLASLDEENFLCFQELDII</sequence>
<dbReference type="AlphaFoldDB" id="A0A0E0UY69"/>
<reference evidence="1 2" key="1">
    <citation type="journal article" date="2011" name="J. Bacteriol.">
        <title>Genome sequence of the nonpathogenic Listeria monocytogenes serovar 4a strain M7.</title>
        <authorList>
            <person name="Chen J."/>
            <person name="Xia Y."/>
            <person name="Cheng C."/>
            <person name="Fang C."/>
            <person name="Shan Y."/>
            <person name="Jin G."/>
            <person name="Fang W."/>
        </authorList>
    </citation>
    <scope>NUCLEOTIDE SEQUENCE [LARGE SCALE GENOMIC DNA]</scope>
    <source>
        <strain evidence="1 2">M7</strain>
    </source>
</reference>
<evidence type="ECO:0000313" key="1">
    <source>
        <dbReference type="EMBL" id="AEH93063.1"/>
    </source>
</evidence>
<evidence type="ECO:0000313" key="2">
    <source>
        <dbReference type="Proteomes" id="UP000000486"/>
    </source>
</evidence>
<name>A0A0E0UY69_LISMM</name>
<dbReference type="PATRIC" id="fig|1030009.3.peg.2047"/>
<dbReference type="HOGENOM" id="CLU_1395277_0_0_9"/>
<dbReference type="Proteomes" id="UP000000486">
    <property type="component" value="Chromosome"/>
</dbReference>
<gene>
    <name evidence="1" type="ordered locus">LMM7_2058</name>
</gene>
<dbReference type="RefSeq" id="WP_012581044.1">
    <property type="nucleotide sequence ID" value="NC_017537.1"/>
</dbReference>
<proteinExistence type="predicted"/>
<dbReference type="KEGG" id="lmq:LMM7_2058"/>
<protein>
    <submittedName>
        <fullName evidence="1">Uncharacterized protein</fullName>
    </submittedName>
</protein>
<dbReference type="EMBL" id="CP002816">
    <property type="protein sequence ID" value="AEH93063.1"/>
    <property type="molecule type" value="Genomic_DNA"/>
</dbReference>
<organism evidence="1 2">
    <name type="scientific">Listeria monocytogenes serotype 4a (strain M7)</name>
    <dbReference type="NCBI Taxonomy" id="1030009"/>
    <lineage>
        <taxon>Bacteria</taxon>
        <taxon>Bacillati</taxon>
        <taxon>Bacillota</taxon>
        <taxon>Bacilli</taxon>
        <taxon>Bacillales</taxon>
        <taxon>Listeriaceae</taxon>
        <taxon>Listeria</taxon>
    </lineage>
</organism>